<sequence length="853" mass="93721">MKILLIFKFCLIIAGSDAVTTVTGYRGRSVQIKCHYESGYEENNKYLCRGECPGWPSIKDIPVQSGSPAEDTRFSLYDDTTAKIFTVTITDLRAEDANTYWCVVQQKGPNIYTELQLLVVDDSSSSSVSTSTNTTYSASSHIMSPSVHTETPPATAGSDAVTTVTGYRGRSVQIKCHYESGYEKNNKYLCRGECPRWPAIKDIPVQSGSPAEDTRFSLYDDTTAKIFTITITDLRAEDANTYWCVVQQKGPNIYTELQLLVVDDPASSSPHIMNPSMITETPPATAGSDAVTTVTGYRGRSVQIKCHYESGYEKNNKYLCRGECPPWPAIKDIPVQSGSPAEDTRFSLYDDTTAKIFTITITDLRAEDANTYWCVVQQKGPNIYTELQLLVVDDPASSSPHIMNPSMITETPPATAGSDAVTTVTGYRGRSVEIKCLYEPGYEEYKKYLCRGECTDWIHVLVNSESPAEDTRFSLYDNTTAKIFTITITDLRAEDKDTYWCGIERTGRDIYTELQLLVERAGSDDVTTVTGYRGRSVQIKCHYESGYEKNNKYLCRGECPHWPATKDIPVQSGSPAEDTRFSLYDDTTAKIFTINITDLRAEDANTYWCVVQQKGPNIYTKLQLLVKTDDSANSTASPTTHSTSTSPSVHAEITRTSSSSTITAANLLNDAKDPTIASVPQKFPTSAFIIAVSVLLELLLIAILFTFSVQRKKKTMTQASFSALSPHSSSDIFMVPCPVSENEEVSNSLYSAVQLPSAPSEIYSNTGLPTIPSDPSPPVYAAIKRPAHQDVYSTAQLPSDSSVSAAQSSDKKSGESIKYATVSFDSSLNGAAPTLISKNQNLSCDYESVTITK</sequence>
<evidence type="ECO:0000256" key="3">
    <source>
        <dbReference type="ARBA" id="ARBA00023136"/>
    </source>
</evidence>
<keyword evidence="5" id="KW-1133">Transmembrane helix</keyword>
<dbReference type="GO" id="GO:0005886">
    <property type="term" value="C:plasma membrane"/>
    <property type="evidence" value="ECO:0007669"/>
    <property type="project" value="TreeGrafter"/>
</dbReference>
<dbReference type="InterPro" id="IPR013106">
    <property type="entry name" value="Ig_V-set"/>
</dbReference>
<organism evidence="8 9">
    <name type="scientific">Silurus meridionalis</name>
    <name type="common">Southern catfish</name>
    <name type="synonym">Silurus soldatovi meridionalis</name>
    <dbReference type="NCBI Taxonomy" id="175797"/>
    <lineage>
        <taxon>Eukaryota</taxon>
        <taxon>Metazoa</taxon>
        <taxon>Chordata</taxon>
        <taxon>Craniata</taxon>
        <taxon>Vertebrata</taxon>
        <taxon>Euteleostomi</taxon>
        <taxon>Actinopterygii</taxon>
        <taxon>Neopterygii</taxon>
        <taxon>Teleostei</taxon>
        <taxon>Ostariophysi</taxon>
        <taxon>Siluriformes</taxon>
        <taxon>Siluridae</taxon>
        <taxon>Silurus</taxon>
    </lineage>
</organism>
<dbReference type="PROSITE" id="PS50835">
    <property type="entry name" value="IG_LIKE"/>
    <property type="match status" value="2"/>
</dbReference>
<dbReference type="InterPro" id="IPR050671">
    <property type="entry name" value="CD300_family_receptors"/>
</dbReference>
<keyword evidence="2 5" id="KW-0812">Transmembrane</keyword>
<keyword evidence="6" id="KW-0732">Signal</keyword>
<dbReference type="SMART" id="SM00406">
    <property type="entry name" value="IGv"/>
    <property type="match status" value="5"/>
</dbReference>
<dbReference type="InterPro" id="IPR007110">
    <property type="entry name" value="Ig-like_dom"/>
</dbReference>
<protein>
    <recommendedName>
        <fullName evidence="7">Ig-like domain-containing protein</fullName>
    </recommendedName>
</protein>
<gene>
    <name evidence="8" type="ORF">HF521_012590</name>
</gene>
<dbReference type="InterPro" id="IPR003599">
    <property type="entry name" value="Ig_sub"/>
</dbReference>
<keyword evidence="3 5" id="KW-0472">Membrane</keyword>
<evidence type="ECO:0000313" key="8">
    <source>
        <dbReference type="EMBL" id="KAF7689237.1"/>
    </source>
</evidence>
<dbReference type="SMART" id="SM00409">
    <property type="entry name" value="IG"/>
    <property type="match status" value="5"/>
</dbReference>
<evidence type="ECO:0000256" key="1">
    <source>
        <dbReference type="ARBA" id="ARBA00004370"/>
    </source>
</evidence>
<comment type="caution">
    <text evidence="8">The sequence shown here is derived from an EMBL/GenBank/DDBJ whole genome shotgun (WGS) entry which is preliminary data.</text>
</comment>
<dbReference type="CDD" id="cd05716">
    <property type="entry name" value="IgV_pIgR_like"/>
    <property type="match status" value="5"/>
</dbReference>
<keyword evidence="9" id="KW-1185">Reference proteome</keyword>
<dbReference type="AlphaFoldDB" id="A0A8T0AAU0"/>
<dbReference type="PANTHER" id="PTHR11860:SF118">
    <property type="entry name" value="CMRF35-LIKE MOLECULE 3-RELATED"/>
    <property type="match status" value="1"/>
</dbReference>
<feature type="transmembrane region" description="Helical" evidence="5">
    <location>
        <begin position="687"/>
        <end position="707"/>
    </location>
</feature>
<feature type="domain" description="Ig-like" evidence="7">
    <location>
        <begin position="275"/>
        <end position="390"/>
    </location>
</feature>
<evidence type="ECO:0000313" key="9">
    <source>
        <dbReference type="Proteomes" id="UP000606274"/>
    </source>
</evidence>
<feature type="signal peptide" evidence="6">
    <location>
        <begin position="1"/>
        <end position="18"/>
    </location>
</feature>
<dbReference type="SUPFAM" id="SSF48726">
    <property type="entry name" value="Immunoglobulin"/>
    <property type="match status" value="5"/>
</dbReference>
<dbReference type="GO" id="GO:0004888">
    <property type="term" value="F:transmembrane signaling receptor activity"/>
    <property type="evidence" value="ECO:0007669"/>
    <property type="project" value="TreeGrafter"/>
</dbReference>
<name>A0A8T0AAU0_SILME</name>
<feature type="domain" description="Ig-like" evidence="7">
    <location>
        <begin position="145"/>
        <end position="260"/>
    </location>
</feature>
<evidence type="ECO:0000259" key="7">
    <source>
        <dbReference type="PROSITE" id="PS50835"/>
    </source>
</evidence>
<proteinExistence type="predicted"/>
<feature type="region of interest" description="Disordered" evidence="4">
    <location>
        <begin position="632"/>
        <end position="657"/>
    </location>
</feature>
<dbReference type="InterPro" id="IPR013783">
    <property type="entry name" value="Ig-like_fold"/>
</dbReference>
<dbReference type="PANTHER" id="PTHR11860">
    <property type="entry name" value="POLYMERIC-IMMUNOGLOBULIN RECEPTOR"/>
    <property type="match status" value="1"/>
</dbReference>
<dbReference type="Pfam" id="PF07686">
    <property type="entry name" value="V-set"/>
    <property type="match status" value="5"/>
</dbReference>
<evidence type="ECO:0000256" key="4">
    <source>
        <dbReference type="SAM" id="MobiDB-lite"/>
    </source>
</evidence>
<accession>A0A8T0AAU0</accession>
<reference evidence="8" key="1">
    <citation type="submission" date="2020-08" db="EMBL/GenBank/DDBJ databases">
        <title>Chromosome-level assembly of Southern catfish (Silurus meridionalis) provides insights into visual adaptation to the nocturnal and benthic lifestyles.</title>
        <authorList>
            <person name="Zhang Y."/>
            <person name="Wang D."/>
            <person name="Peng Z."/>
        </authorList>
    </citation>
    <scope>NUCLEOTIDE SEQUENCE</scope>
    <source>
        <strain evidence="8">SWU-2019-XX</strain>
        <tissue evidence="8">Muscle</tissue>
    </source>
</reference>
<evidence type="ECO:0000256" key="5">
    <source>
        <dbReference type="SAM" id="Phobius"/>
    </source>
</evidence>
<comment type="subcellular location">
    <subcellularLocation>
        <location evidence="1">Membrane</location>
    </subcellularLocation>
</comment>
<evidence type="ECO:0000256" key="2">
    <source>
        <dbReference type="ARBA" id="ARBA00022692"/>
    </source>
</evidence>
<dbReference type="EMBL" id="JABFDY010000024">
    <property type="protein sequence ID" value="KAF7689237.1"/>
    <property type="molecule type" value="Genomic_DNA"/>
</dbReference>
<dbReference type="InterPro" id="IPR036179">
    <property type="entry name" value="Ig-like_dom_sf"/>
</dbReference>
<dbReference type="Gene3D" id="2.60.40.10">
    <property type="entry name" value="Immunoglobulins"/>
    <property type="match status" value="5"/>
</dbReference>
<feature type="region of interest" description="Disordered" evidence="4">
    <location>
        <begin position="139"/>
        <end position="160"/>
    </location>
</feature>
<feature type="chain" id="PRO_5035845618" description="Ig-like domain-containing protein" evidence="6">
    <location>
        <begin position="19"/>
        <end position="853"/>
    </location>
</feature>
<evidence type="ECO:0000256" key="6">
    <source>
        <dbReference type="SAM" id="SignalP"/>
    </source>
</evidence>
<dbReference type="Proteomes" id="UP000606274">
    <property type="component" value="Unassembled WGS sequence"/>
</dbReference>